<dbReference type="InParanoid" id="E8N3X6"/>
<dbReference type="HOGENOM" id="CLU_1431854_0_0_0"/>
<dbReference type="OrthoDB" id="166918at2"/>
<gene>
    <name evidence="2" type="ordered locus">ANT_11060</name>
</gene>
<dbReference type="AlphaFoldDB" id="E8N3X6"/>
<evidence type="ECO:0000313" key="2">
    <source>
        <dbReference type="EMBL" id="BAJ63140.1"/>
    </source>
</evidence>
<dbReference type="KEGG" id="atm:ANT_11060"/>
<evidence type="ECO:0000256" key="1">
    <source>
        <dbReference type="SAM" id="Phobius"/>
    </source>
</evidence>
<sequence>MNRKTILIIVGVLAVVCLCIAGVGIIALNRAGKLISESASTDPVKIAQTASQIADYTLPQGYKEAFAMSFLNITMAGFTNESQGMTIFLFQMPAEAGLSSEQMREQMQQAIEAQTGKRYNLEYVGSENVTIRGQATELLTYEGTTDQGEAVRQMMGLFDGKNGTAWLMIIGKPNAWDQAGVDAFIRSLR</sequence>
<protein>
    <submittedName>
        <fullName evidence="2">Uncharacterized protein</fullName>
    </submittedName>
</protein>
<keyword evidence="1" id="KW-0812">Transmembrane</keyword>
<keyword evidence="1" id="KW-0472">Membrane</keyword>
<dbReference type="RefSeq" id="WP_013559530.1">
    <property type="nucleotide sequence ID" value="NC_014960.1"/>
</dbReference>
<organism evidence="2 3">
    <name type="scientific">Anaerolinea thermophila (strain DSM 14523 / JCM 11388 / NBRC 100420 / UNI-1)</name>
    <dbReference type="NCBI Taxonomy" id="926569"/>
    <lineage>
        <taxon>Bacteria</taxon>
        <taxon>Bacillati</taxon>
        <taxon>Chloroflexota</taxon>
        <taxon>Anaerolineae</taxon>
        <taxon>Anaerolineales</taxon>
        <taxon>Anaerolineaceae</taxon>
        <taxon>Anaerolinea</taxon>
    </lineage>
</organism>
<name>E8N3X6_ANATU</name>
<feature type="transmembrane region" description="Helical" evidence="1">
    <location>
        <begin position="6"/>
        <end position="28"/>
    </location>
</feature>
<dbReference type="STRING" id="926569.ANT_11060"/>
<evidence type="ECO:0000313" key="3">
    <source>
        <dbReference type="Proteomes" id="UP000008922"/>
    </source>
</evidence>
<dbReference type="Proteomes" id="UP000008922">
    <property type="component" value="Chromosome"/>
</dbReference>
<dbReference type="EMBL" id="AP012029">
    <property type="protein sequence ID" value="BAJ63140.1"/>
    <property type="molecule type" value="Genomic_DNA"/>
</dbReference>
<proteinExistence type="predicted"/>
<reference evidence="2 3" key="1">
    <citation type="submission" date="2010-12" db="EMBL/GenBank/DDBJ databases">
        <title>Whole genome sequence of Anaerolinea thermophila UNI-1.</title>
        <authorList>
            <person name="Narita-Yamada S."/>
            <person name="Kishi E."/>
            <person name="Watanabe Y."/>
            <person name="Takasaki K."/>
            <person name="Ankai A."/>
            <person name="Oguchi A."/>
            <person name="Fukui S."/>
            <person name="Takahashi M."/>
            <person name="Yashiro I."/>
            <person name="Hosoyama A."/>
            <person name="Sekiguchi Y."/>
            <person name="Hanada S."/>
            <person name="Fujita N."/>
        </authorList>
    </citation>
    <scope>NUCLEOTIDE SEQUENCE [LARGE SCALE GENOMIC DNA]</scope>
    <source>
        <strain evidence="3">DSM 14523 / JCM 11388 / NBRC 100420 / UNI-1</strain>
    </source>
</reference>
<keyword evidence="3" id="KW-1185">Reference proteome</keyword>
<accession>E8N3X6</accession>
<keyword evidence="1" id="KW-1133">Transmembrane helix</keyword>